<keyword evidence="8 15" id="KW-0808">Transferase</keyword>
<comment type="pathway">
    <text evidence="2">tRNA modification; wybutosine-tRNA(Phe) biosynthesis.</text>
</comment>
<dbReference type="PANTHER" id="PTHR46529:SF1">
    <property type="entry name" value="TRNA WYBUTOSINE-SYNTHESIZING PROTEIN 4"/>
    <property type="match status" value="1"/>
</dbReference>
<accession>A0A812BXK7</accession>
<dbReference type="InterPro" id="IPR011043">
    <property type="entry name" value="Gal_Oxase/kelch_b-propeller"/>
</dbReference>
<dbReference type="GO" id="GO:0016746">
    <property type="term" value="F:acyltransferase activity"/>
    <property type="evidence" value="ECO:0007669"/>
    <property type="project" value="UniProtKB-KW"/>
</dbReference>
<organism evidence="15 16">
    <name type="scientific">Acanthosepion pharaonis</name>
    <name type="common">Pharaoh cuttlefish</name>
    <name type="synonym">Sepia pharaonis</name>
    <dbReference type="NCBI Taxonomy" id="158019"/>
    <lineage>
        <taxon>Eukaryota</taxon>
        <taxon>Metazoa</taxon>
        <taxon>Spiralia</taxon>
        <taxon>Lophotrochozoa</taxon>
        <taxon>Mollusca</taxon>
        <taxon>Cephalopoda</taxon>
        <taxon>Coleoidea</taxon>
        <taxon>Decapodiformes</taxon>
        <taxon>Sepiida</taxon>
        <taxon>Sepiina</taxon>
        <taxon>Sepiidae</taxon>
        <taxon>Acanthosepion</taxon>
    </lineage>
</organism>
<evidence type="ECO:0000313" key="15">
    <source>
        <dbReference type="EMBL" id="CAE1246948.1"/>
    </source>
</evidence>
<evidence type="ECO:0000256" key="12">
    <source>
        <dbReference type="ARBA" id="ARBA00030847"/>
    </source>
</evidence>
<name>A0A812BXK7_ACAPH</name>
<evidence type="ECO:0000256" key="2">
    <source>
        <dbReference type="ARBA" id="ARBA00004797"/>
    </source>
</evidence>
<gene>
    <name evidence="15" type="ORF">SPHA_25412</name>
</gene>
<dbReference type="SUPFAM" id="SSF53335">
    <property type="entry name" value="S-adenosyl-L-methionine-dependent methyltransferases"/>
    <property type="match status" value="1"/>
</dbReference>
<dbReference type="EC" id="2.3.1.231" evidence="4"/>
<protein>
    <recommendedName>
        <fullName evidence="6">tRNA wybutosine-synthesizing protein 4</fullName>
        <ecNumber evidence="5">2.1.1.290</ecNumber>
        <ecNumber evidence="4">2.3.1.231</ecNumber>
    </recommendedName>
    <alternativeName>
        <fullName evidence="12">tRNA(Phe) (7-(3-amino-3-(methoxycarbonyl)propyl)wyosine(37)-N)-methoxycarbonyltransferase</fullName>
    </alternativeName>
    <alternativeName>
        <fullName evidence="11">tRNA(Phe) (7-(3-amino-3-carboxypropyl)wyosine(37)-O)-methyltransferase</fullName>
    </alternativeName>
</protein>
<dbReference type="GO" id="GO:0030488">
    <property type="term" value="P:tRNA methylation"/>
    <property type="evidence" value="ECO:0007669"/>
    <property type="project" value="TreeGrafter"/>
</dbReference>
<evidence type="ECO:0000256" key="8">
    <source>
        <dbReference type="ARBA" id="ARBA00022679"/>
    </source>
</evidence>
<dbReference type="AlphaFoldDB" id="A0A812BXK7"/>
<dbReference type="UniPathway" id="UPA00375"/>
<evidence type="ECO:0000256" key="10">
    <source>
        <dbReference type="ARBA" id="ARBA00022694"/>
    </source>
</evidence>
<evidence type="ECO:0000256" key="9">
    <source>
        <dbReference type="ARBA" id="ARBA00022691"/>
    </source>
</evidence>
<feature type="region of interest" description="Disordered" evidence="14">
    <location>
        <begin position="1"/>
        <end position="21"/>
    </location>
</feature>
<dbReference type="Pfam" id="PF04072">
    <property type="entry name" value="LCM"/>
    <property type="match status" value="1"/>
</dbReference>
<evidence type="ECO:0000313" key="16">
    <source>
        <dbReference type="Proteomes" id="UP000597762"/>
    </source>
</evidence>
<dbReference type="GO" id="GO:0031591">
    <property type="term" value="P:wybutosine biosynthetic process"/>
    <property type="evidence" value="ECO:0007669"/>
    <property type="project" value="TreeGrafter"/>
</dbReference>
<comment type="catalytic activity">
    <reaction evidence="13">
        <text>7-[(3S)-(3-amino-3-methoxycarbonyl)propyl]wyosine(37) in tRNA(Phe) + S-adenosyl-L-methionine + CO2 = wybutosine(37) in tRNA(Phe) + S-adenosyl-L-homocysteine + 2 H(+)</text>
        <dbReference type="Rhea" id="RHEA:37119"/>
        <dbReference type="Rhea" id="RHEA-COMP:11844"/>
        <dbReference type="Rhea" id="RHEA-COMP:11847"/>
        <dbReference type="ChEBI" id="CHEBI:15378"/>
        <dbReference type="ChEBI" id="CHEBI:16526"/>
        <dbReference type="ChEBI" id="CHEBI:57856"/>
        <dbReference type="ChEBI" id="CHEBI:59789"/>
        <dbReference type="ChEBI" id="CHEBI:73544"/>
        <dbReference type="ChEBI" id="CHEBI:74275"/>
        <dbReference type="EC" id="2.3.1.231"/>
    </reaction>
</comment>
<dbReference type="Proteomes" id="UP000597762">
    <property type="component" value="Unassembled WGS sequence"/>
</dbReference>
<dbReference type="Gene3D" id="3.40.50.150">
    <property type="entry name" value="Vaccinia Virus protein VP39"/>
    <property type="match status" value="1"/>
</dbReference>
<evidence type="ECO:0000256" key="1">
    <source>
        <dbReference type="ARBA" id="ARBA00001806"/>
    </source>
</evidence>
<evidence type="ECO:0000256" key="5">
    <source>
        <dbReference type="ARBA" id="ARBA00012779"/>
    </source>
</evidence>
<dbReference type="SUPFAM" id="SSF50965">
    <property type="entry name" value="Galactose oxidase, central domain"/>
    <property type="match status" value="1"/>
</dbReference>
<sequence>MKSEKSKSTVKSSKSRSDTAVQGTNDLSTLSKCSMVKLGYFPDNFLHHFVAKQCRRSPLIHRGYHIRTYVIDYVLKEFLKRTSPERKMRQIISLGAGFDSAFFRLKSLGLTENCIFYEVDFPQVVKRKAKIIQQVPELKALIGDKSYANSVHCAELFQDDYRLLGVDLTQVKVLNDVFCQAGIDSSSPTLILSECVLTYLMPQHSDAVIHWAVKTFTKAVFIDYEQINPNTAFGIFMQKHFAKTGSPLKCINTYPSIQSHKERFLKLGWSFCECSDMTDVYINLISKEKRKELEQIELFDEFEEWHLKCCHYMILCAHEESTTPYLKFPIYSSSQNRTVSFPEEISSIIHNLQIPENQKSLLKRFGHSCILSFEKLLFIFGGFGKENGKYQRVSNIVISNLETLETVSLPVPTNLPKSHFAQMYQSISLSTDGSIILYAGRKSPQKASSAVTIVELNNLDEDSSKLVSGEIAKEKSDDMSCGIDFRLGCKSYRINCQQLETKGEAPSSRWRHSSAIYKKNDVPVMFIYGGRDQHNTALDDGFVLDLQTKQWTKVTFQGEIPNALHSHTCSIWKEQYLVLAGGLLQESVPSQHIYLLDVDSFFFKRLKISGTLYPRYSHTAHIIENHLFLIGGVNHLHFSAGVAVINLLTGFSQEFNLPVKDKTDEIQMLHGHQSILLNNGQLAIIGGGGNCFSFGTHLNNATLDQEYFFTESNVPLYTEDVLLTWSLVWQLLYLHV</sequence>
<evidence type="ECO:0000256" key="4">
    <source>
        <dbReference type="ARBA" id="ARBA00012155"/>
    </source>
</evidence>
<dbReference type="InterPro" id="IPR015915">
    <property type="entry name" value="Kelch-typ_b-propeller"/>
</dbReference>
<evidence type="ECO:0000256" key="6">
    <source>
        <dbReference type="ARBA" id="ARBA00018045"/>
    </source>
</evidence>
<dbReference type="InterPro" id="IPR007213">
    <property type="entry name" value="Ppm1/Ppm2/Tcmp"/>
</dbReference>
<keyword evidence="15" id="KW-0012">Acyltransferase</keyword>
<keyword evidence="10" id="KW-0819">tRNA processing</keyword>
<keyword evidence="16" id="KW-1185">Reference proteome</keyword>
<dbReference type="FunFam" id="3.40.50.150:FF:000207">
    <property type="entry name" value="Leucine carboxyl methyltransferase 2"/>
    <property type="match status" value="1"/>
</dbReference>
<keyword evidence="7 15" id="KW-0489">Methyltransferase</keyword>
<dbReference type="OrthoDB" id="203237at2759"/>
<proteinExistence type="inferred from homology"/>
<reference evidence="15" key="1">
    <citation type="submission" date="2021-01" db="EMBL/GenBank/DDBJ databases">
        <authorList>
            <person name="Li R."/>
            <person name="Bekaert M."/>
        </authorList>
    </citation>
    <scope>NUCLEOTIDE SEQUENCE</scope>
    <source>
        <strain evidence="15">Farmed</strain>
    </source>
</reference>
<comment type="caution">
    <text evidence="15">The sequence shown here is derived from an EMBL/GenBank/DDBJ whole genome shotgun (WGS) entry which is preliminary data.</text>
</comment>
<dbReference type="GO" id="GO:0008175">
    <property type="term" value="F:tRNA methyltransferase activity"/>
    <property type="evidence" value="ECO:0007669"/>
    <property type="project" value="TreeGrafter"/>
</dbReference>
<evidence type="ECO:0000256" key="14">
    <source>
        <dbReference type="SAM" id="MobiDB-lite"/>
    </source>
</evidence>
<comment type="similarity">
    <text evidence="3">Belongs to the methyltransferase superfamily. LCMT family.</text>
</comment>
<evidence type="ECO:0000256" key="13">
    <source>
        <dbReference type="ARBA" id="ARBA00049250"/>
    </source>
</evidence>
<dbReference type="EMBL" id="CAHIKZ030000962">
    <property type="protein sequence ID" value="CAE1246948.1"/>
    <property type="molecule type" value="Genomic_DNA"/>
</dbReference>
<evidence type="ECO:0000256" key="11">
    <source>
        <dbReference type="ARBA" id="ARBA00029750"/>
    </source>
</evidence>
<dbReference type="InterPro" id="IPR029063">
    <property type="entry name" value="SAM-dependent_MTases_sf"/>
</dbReference>
<dbReference type="Pfam" id="PF24681">
    <property type="entry name" value="Kelch_KLHDC2_KLHL20_DRC7"/>
    <property type="match status" value="1"/>
</dbReference>
<dbReference type="PANTHER" id="PTHR46529">
    <property type="entry name" value="TRNA WYBUTOSINE-SYNTHESIZING PROTEIN 4"/>
    <property type="match status" value="1"/>
</dbReference>
<keyword evidence="9" id="KW-0949">S-adenosyl-L-methionine</keyword>
<dbReference type="EC" id="2.1.1.290" evidence="5"/>
<dbReference type="Gene3D" id="2.120.10.80">
    <property type="entry name" value="Kelch-type beta propeller"/>
    <property type="match status" value="1"/>
</dbReference>
<evidence type="ECO:0000256" key="7">
    <source>
        <dbReference type="ARBA" id="ARBA00022603"/>
    </source>
</evidence>
<comment type="catalytic activity">
    <reaction evidence="1">
        <text>7-[(3S)-3-amino-3-carboxypropyl]wyosine(37) in tRNA(Phe) + S-adenosyl-L-methionine = 7-[(3S)-(3-amino-3-methoxycarbonyl)propyl]wyosine(37) in tRNA(Phe) + S-adenosyl-L-homocysteine</text>
        <dbReference type="Rhea" id="RHEA:36903"/>
        <dbReference type="Rhea" id="RHEA-COMP:10379"/>
        <dbReference type="Rhea" id="RHEA-COMP:11844"/>
        <dbReference type="ChEBI" id="CHEBI:57856"/>
        <dbReference type="ChEBI" id="CHEBI:59789"/>
        <dbReference type="ChEBI" id="CHEBI:73543"/>
        <dbReference type="ChEBI" id="CHEBI:74275"/>
        <dbReference type="EC" id="2.1.1.290"/>
    </reaction>
</comment>
<evidence type="ECO:0000256" key="3">
    <source>
        <dbReference type="ARBA" id="ARBA00010703"/>
    </source>
</evidence>